<evidence type="ECO:0000256" key="1">
    <source>
        <dbReference type="ARBA" id="ARBA00023125"/>
    </source>
</evidence>
<gene>
    <name evidence="4" type="ORF">BKE38_03365</name>
</gene>
<accession>A0A1V2H987</accession>
<evidence type="ECO:0000313" key="4">
    <source>
        <dbReference type="EMBL" id="ONG58141.1"/>
    </source>
</evidence>
<evidence type="ECO:0000256" key="2">
    <source>
        <dbReference type="PROSITE-ProRule" id="PRU00335"/>
    </source>
</evidence>
<dbReference type="PROSITE" id="PS50977">
    <property type="entry name" value="HTH_TETR_2"/>
    <property type="match status" value="1"/>
</dbReference>
<dbReference type="InterPro" id="IPR001647">
    <property type="entry name" value="HTH_TetR"/>
</dbReference>
<dbReference type="OrthoDB" id="9808189at2"/>
<feature type="DNA-binding region" description="H-T-H motif" evidence="2">
    <location>
        <begin position="34"/>
        <end position="53"/>
    </location>
</feature>
<dbReference type="RefSeq" id="WP_076955968.1">
    <property type="nucleotide sequence ID" value="NZ_MLCO01000021.1"/>
</dbReference>
<keyword evidence="5" id="KW-1185">Reference proteome</keyword>
<dbReference type="SUPFAM" id="SSF46689">
    <property type="entry name" value="Homeodomain-like"/>
    <property type="match status" value="1"/>
</dbReference>
<name>A0A1V2H987_9PROT</name>
<dbReference type="InterPro" id="IPR009057">
    <property type="entry name" value="Homeodomain-like_sf"/>
</dbReference>
<dbReference type="GO" id="GO:0003677">
    <property type="term" value="F:DNA binding"/>
    <property type="evidence" value="ECO:0007669"/>
    <property type="project" value="UniProtKB-UniRule"/>
</dbReference>
<feature type="domain" description="HTH tetR-type" evidence="3">
    <location>
        <begin position="11"/>
        <end position="71"/>
    </location>
</feature>
<keyword evidence="1 2" id="KW-0238">DNA-binding</keyword>
<reference evidence="4 5" key="1">
    <citation type="submission" date="2016-10" db="EMBL/GenBank/DDBJ databases">
        <title>Draft Genome sequence of Roseomonas sp. strain M3.</title>
        <authorList>
            <person name="Subhash Y."/>
            <person name="Lee S."/>
        </authorList>
    </citation>
    <scope>NUCLEOTIDE SEQUENCE [LARGE SCALE GENOMIC DNA]</scope>
    <source>
        <strain evidence="4 5">M3</strain>
    </source>
</reference>
<dbReference type="Proteomes" id="UP000188879">
    <property type="component" value="Unassembled WGS sequence"/>
</dbReference>
<dbReference type="Gene3D" id="1.10.357.10">
    <property type="entry name" value="Tetracycline Repressor, domain 2"/>
    <property type="match status" value="1"/>
</dbReference>
<evidence type="ECO:0000259" key="3">
    <source>
        <dbReference type="PROSITE" id="PS50977"/>
    </source>
</evidence>
<organism evidence="4 5">
    <name type="scientific">Teichococcus deserti</name>
    <dbReference type="NCBI Taxonomy" id="1817963"/>
    <lineage>
        <taxon>Bacteria</taxon>
        <taxon>Pseudomonadati</taxon>
        <taxon>Pseudomonadota</taxon>
        <taxon>Alphaproteobacteria</taxon>
        <taxon>Acetobacterales</taxon>
        <taxon>Roseomonadaceae</taxon>
        <taxon>Roseomonas</taxon>
    </lineage>
</organism>
<protein>
    <recommendedName>
        <fullName evidence="3">HTH tetR-type domain-containing protein</fullName>
    </recommendedName>
</protein>
<dbReference type="AlphaFoldDB" id="A0A1V2H987"/>
<evidence type="ECO:0000313" key="5">
    <source>
        <dbReference type="Proteomes" id="UP000188879"/>
    </source>
</evidence>
<dbReference type="Pfam" id="PF00440">
    <property type="entry name" value="TetR_N"/>
    <property type="match status" value="1"/>
</dbReference>
<dbReference type="EMBL" id="MLCO01000021">
    <property type="protein sequence ID" value="ONG58141.1"/>
    <property type="molecule type" value="Genomic_DNA"/>
</dbReference>
<comment type="caution">
    <text evidence="4">The sequence shown here is derived from an EMBL/GenBank/DDBJ whole genome shotgun (WGS) entry which is preliminary data.</text>
</comment>
<dbReference type="InterPro" id="IPR041669">
    <property type="entry name" value="TetR_C_15"/>
</dbReference>
<proteinExistence type="predicted"/>
<sequence length="211" mass="23259">MSATQRQARGLARLEVILDAGDAVIQRRASTELSLQEVAAEAGLPVASVYHYFQGSQALLLALAQRYMQGFEALAESPVKAAKIGSWMDLLRLHAERSLAFYRAHPVAMRLLLGPESGWQIRAADLAANRRIGAIQYRRLRSFFHVAESETLERAFTTSVTIGDAVWALGFAEEGDVSAARAEESLRARLAYLRLYLGEIIEKRETPGAEA</sequence>
<dbReference type="Pfam" id="PF17918">
    <property type="entry name" value="TetR_C_15"/>
    <property type="match status" value="1"/>
</dbReference>